<reference evidence="2 3" key="1">
    <citation type="journal article" date="2013" name="Genome Announc.">
        <title>Complete Genome Sequence of Bacillus thuringiensis Serovar Israelensis Strain HD-789.</title>
        <authorList>
            <person name="Doggett N.A."/>
            <person name="Stubben C.J."/>
            <person name="Chertkov O."/>
            <person name="Bruce D.C."/>
            <person name="Detter J.C."/>
            <person name="Johnson S.L."/>
            <person name="Han C.S."/>
        </authorList>
    </citation>
    <scope>NUCLEOTIDE SEQUENCE [LARGE SCALE GENOMIC DNA]</scope>
    <source>
        <strain evidence="2 3">HD-789</strain>
    </source>
</reference>
<gene>
    <name evidence="2" type="ORF">BTF1_30437</name>
</gene>
<sequence>MEKWKQLAKKKETRRLCLPIMFATVFMLTVKGFAYRNIYLNSLPKDIFNIPLPETGLFFFISYGEILALATGVSIALCVLNIGGKRFGRPDLEIKNDKLVFKVTGIVVLLSPIITCINIAVDYKLDVISYVLLVVTTIVYAVLSKVSRVKQ</sequence>
<protein>
    <submittedName>
        <fullName evidence="2">Uncharacterized protein</fullName>
    </submittedName>
</protein>
<feature type="transmembrane region" description="Helical" evidence="1">
    <location>
        <begin position="99"/>
        <end position="121"/>
    </location>
</feature>
<feature type="transmembrane region" description="Helical" evidence="1">
    <location>
        <begin position="55"/>
        <end position="79"/>
    </location>
</feature>
<dbReference type="RefSeq" id="WP_000417042.1">
    <property type="nucleotide sequence ID" value="NC_018516.1"/>
</dbReference>
<geneLocation type="plasmid" evidence="2 3">
    <name>pBTHD789-1</name>
</geneLocation>
<feature type="transmembrane region" description="Helical" evidence="1">
    <location>
        <begin position="16"/>
        <end position="35"/>
    </location>
</feature>
<evidence type="ECO:0000313" key="3">
    <source>
        <dbReference type="Proteomes" id="UP000005257"/>
    </source>
</evidence>
<evidence type="ECO:0000313" key="2">
    <source>
        <dbReference type="EMBL" id="AFQ30188.1"/>
    </source>
</evidence>
<dbReference type="EMBL" id="CP003764">
    <property type="protein sequence ID" value="AFQ30188.1"/>
    <property type="molecule type" value="Genomic_DNA"/>
</dbReference>
<keyword evidence="2" id="KW-0614">Plasmid</keyword>
<name>A0A9W3JV85_BACTU</name>
<keyword evidence="1" id="KW-1133">Transmembrane helix</keyword>
<keyword evidence="1" id="KW-0472">Membrane</keyword>
<dbReference type="KEGG" id="btn:BTF1_30437"/>
<proteinExistence type="predicted"/>
<keyword evidence="1" id="KW-0812">Transmembrane</keyword>
<dbReference type="Proteomes" id="UP000005257">
    <property type="component" value="Plasmid pBTHD789-1"/>
</dbReference>
<feature type="transmembrane region" description="Helical" evidence="1">
    <location>
        <begin position="127"/>
        <end position="143"/>
    </location>
</feature>
<accession>A0A9W3JV85</accession>
<organism evidence="2 3">
    <name type="scientific">Bacillus thuringiensis HD-789</name>
    <dbReference type="NCBI Taxonomy" id="1217737"/>
    <lineage>
        <taxon>Bacteria</taxon>
        <taxon>Bacillati</taxon>
        <taxon>Bacillota</taxon>
        <taxon>Bacilli</taxon>
        <taxon>Bacillales</taxon>
        <taxon>Bacillaceae</taxon>
        <taxon>Bacillus</taxon>
        <taxon>Bacillus cereus group</taxon>
    </lineage>
</organism>
<dbReference type="AlphaFoldDB" id="A0A9W3JV85"/>
<evidence type="ECO:0000256" key="1">
    <source>
        <dbReference type="SAM" id="Phobius"/>
    </source>
</evidence>